<organism evidence="1">
    <name type="scientific">Anguilla anguilla</name>
    <name type="common">European freshwater eel</name>
    <name type="synonym">Muraena anguilla</name>
    <dbReference type="NCBI Taxonomy" id="7936"/>
    <lineage>
        <taxon>Eukaryota</taxon>
        <taxon>Metazoa</taxon>
        <taxon>Chordata</taxon>
        <taxon>Craniata</taxon>
        <taxon>Vertebrata</taxon>
        <taxon>Euteleostomi</taxon>
        <taxon>Actinopterygii</taxon>
        <taxon>Neopterygii</taxon>
        <taxon>Teleostei</taxon>
        <taxon>Anguilliformes</taxon>
        <taxon>Anguillidae</taxon>
        <taxon>Anguilla</taxon>
    </lineage>
</organism>
<evidence type="ECO:0000313" key="1">
    <source>
        <dbReference type="EMBL" id="JAH72705.1"/>
    </source>
</evidence>
<proteinExistence type="predicted"/>
<accession>A0A0E9V5F5</accession>
<dbReference type="EMBL" id="GBXM01035872">
    <property type="protein sequence ID" value="JAH72705.1"/>
    <property type="molecule type" value="Transcribed_RNA"/>
</dbReference>
<reference evidence="1" key="2">
    <citation type="journal article" date="2015" name="Fish Shellfish Immunol.">
        <title>Early steps in the European eel (Anguilla anguilla)-Vibrio vulnificus interaction in the gills: Role of the RtxA13 toxin.</title>
        <authorList>
            <person name="Callol A."/>
            <person name="Pajuelo D."/>
            <person name="Ebbesson L."/>
            <person name="Teles M."/>
            <person name="MacKenzie S."/>
            <person name="Amaro C."/>
        </authorList>
    </citation>
    <scope>NUCLEOTIDE SEQUENCE</scope>
</reference>
<reference evidence="1" key="1">
    <citation type="submission" date="2014-11" db="EMBL/GenBank/DDBJ databases">
        <authorList>
            <person name="Amaro Gonzalez C."/>
        </authorList>
    </citation>
    <scope>NUCLEOTIDE SEQUENCE</scope>
</reference>
<protein>
    <submittedName>
        <fullName evidence="1">Uncharacterized protein</fullName>
    </submittedName>
</protein>
<dbReference type="AlphaFoldDB" id="A0A0E9V5F5"/>
<sequence length="25" mass="3061">MRIFIFHTEKCAIMHLSNTLTNEFY</sequence>
<name>A0A0E9V5F5_ANGAN</name>